<evidence type="ECO:0000256" key="5">
    <source>
        <dbReference type="ARBA" id="ARBA00034685"/>
    </source>
</evidence>
<comment type="subcellular location">
    <subcellularLocation>
        <location evidence="6">Host endoplasmic reticulum-Golgi intermediate compartment membrane</location>
    </subcellularLocation>
    <subcellularLocation>
        <location evidence="1">Virion</location>
    </subcellularLocation>
</comment>
<feature type="region of interest" description="Disordered" evidence="10">
    <location>
        <begin position="163"/>
        <end position="204"/>
    </location>
</feature>
<evidence type="ECO:0000256" key="8">
    <source>
        <dbReference type="ARBA" id="ARBA00034806"/>
    </source>
</evidence>
<organism evidence="11 12">
    <name type="scientific">Orthopoxvirus Abatino</name>
    <dbReference type="NCBI Taxonomy" id="2478919"/>
    <lineage>
        <taxon>Viruses</taxon>
        <taxon>Varidnaviria</taxon>
        <taxon>Bamfordvirae</taxon>
        <taxon>Nucleocytoviricota</taxon>
        <taxon>Pokkesviricetes</taxon>
        <taxon>Chitovirales</taxon>
        <taxon>Poxviridae</taxon>
        <taxon>Chordopoxvirinae</taxon>
        <taxon>Orthopoxvirus</taxon>
        <taxon>Orthopoxvirus abatinomacacapox</taxon>
    </lineage>
</organism>
<evidence type="ECO:0000256" key="2">
    <source>
        <dbReference type="ARBA" id="ARBA00022844"/>
    </source>
</evidence>
<evidence type="ECO:0000256" key="3">
    <source>
        <dbReference type="ARBA" id="ARBA00022870"/>
    </source>
</evidence>
<evidence type="ECO:0000256" key="4">
    <source>
        <dbReference type="ARBA" id="ARBA00023136"/>
    </source>
</evidence>
<feature type="compositionally biased region" description="Low complexity" evidence="10">
    <location>
        <begin position="168"/>
        <end position="189"/>
    </location>
</feature>
<feature type="compositionally biased region" description="Basic and acidic residues" evidence="10">
    <location>
        <begin position="24"/>
        <end position="33"/>
    </location>
</feature>
<keyword evidence="3" id="KW-1043">Host membrane</keyword>
<accession>A0A3G2KXZ4</accession>
<comment type="subunit">
    <text evidence="8">Interacts with OPG136 and its cleaved form.</text>
</comment>
<dbReference type="Pfam" id="PF06193">
    <property type="entry name" value="Orthopox_A5L"/>
    <property type="match status" value="2"/>
</dbReference>
<evidence type="ECO:0000256" key="7">
    <source>
        <dbReference type="ARBA" id="ARBA00034707"/>
    </source>
</evidence>
<sequence length="295" mass="32176">MDFFNKFSQGLAESSTPKSSIYYSEEKDPDTKKDEAIEIGLKSQESYYQRQLREQLARDNMMAANRRPIQPLQPTIHITPQPVPVPTPTPAPIITPVPTSTPSAILLPSSTAPTPKPRQQTNTSSDASNLFDWLSADTDAPASSLLPALTPSNAVQDIISKFNKDQKTTTPPSTQPSQTLPTTTCTQQSDGSISCTTPTVTPPQPPIVATVCTPTPTGGTVCTTAQQNPNPGATSQQNLDDMSLKNLMSSVEKDMHQLQAETTDLVTNVYDAREYTRRAIDQILQLVKGFERFQK</sequence>
<name>A0A3G2KXZ4_9POXV</name>
<dbReference type="InterPro" id="IPR010396">
    <property type="entry name" value="Poxvirus_A4L"/>
</dbReference>
<dbReference type="Proteomes" id="UP000317021">
    <property type="component" value="Segment"/>
</dbReference>
<proteinExistence type="inferred from homology"/>
<feature type="region of interest" description="Disordered" evidence="10">
    <location>
        <begin position="1"/>
        <end position="33"/>
    </location>
</feature>
<evidence type="ECO:0000256" key="6">
    <source>
        <dbReference type="ARBA" id="ARBA00034689"/>
    </source>
</evidence>
<reference evidence="11 12" key="1">
    <citation type="journal article" date="2018" name="Viruses">
        <title>Whole Genome Characterization of Orthopoxvirus (OPV) Abatino, a Zoonotic Virus Representing a Putative Novel Clade of Old World Orthopoxviruses.</title>
        <authorList>
            <person name="Gruber C.E."/>
            <person name="Giombini E."/>
            <person name="Selleri M."/>
            <person name="Tausch S.H."/>
            <person name="Andrusch A."/>
            <person name="Tyshaieva A."/>
            <person name="Cardeti G."/>
            <person name="Lorenzetti R."/>
            <person name="De Marco L."/>
            <person name="Carletti F."/>
            <person name="Nitsche A."/>
            <person name="Capobianchi M.R."/>
            <person name="Ippolito G."/>
            <person name="Autorino G.L."/>
            <person name="Castilletti C."/>
        </authorList>
    </citation>
    <scope>NUCLEOTIDE SEQUENCE [LARGE SCALE GENOMIC DNA]</scope>
    <source>
        <strain evidence="11">Abatino</strain>
    </source>
</reference>
<comment type="function">
    <text evidence="5">Component of the virion core. Participates in virion assembly.</text>
</comment>
<evidence type="ECO:0000256" key="1">
    <source>
        <dbReference type="ARBA" id="ARBA00004328"/>
    </source>
</evidence>
<keyword evidence="4" id="KW-0472">Membrane</keyword>
<comment type="similarity">
    <text evidence="7">Belongs to the orthopoxvirus OPG130 family.</text>
</comment>
<evidence type="ECO:0000313" key="11">
    <source>
        <dbReference type="EMBL" id="AYN64689.1"/>
    </source>
</evidence>
<evidence type="ECO:0000256" key="9">
    <source>
        <dbReference type="ARBA" id="ARBA00034856"/>
    </source>
</evidence>
<keyword evidence="12" id="KW-1185">Reference proteome</keyword>
<feature type="compositionally biased region" description="Polar residues" evidence="10">
    <location>
        <begin position="1"/>
        <end position="22"/>
    </location>
</feature>
<gene>
    <name evidence="11" type="ORF">OPVA123</name>
</gene>
<evidence type="ECO:0000256" key="10">
    <source>
        <dbReference type="SAM" id="MobiDB-lite"/>
    </source>
</evidence>
<dbReference type="EMBL" id="MH816996">
    <property type="protein sequence ID" value="AYN64689.1"/>
    <property type="molecule type" value="Genomic_DNA"/>
</dbReference>
<dbReference type="GO" id="GO:0044423">
    <property type="term" value="C:virion component"/>
    <property type="evidence" value="ECO:0007669"/>
    <property type="project" value="UniProtKB-KW"/>
</dbReference>
<keyword evidence="2" id="KW-0946">Virion</keyword>
<evidence type="ECO:0000313" key="12">
    <source>
        <dbReference type="Proteomes" id="UP000317021"/>
    </source>
</evidence>
<dbReference type="GO" id="GO:0044173">
    <property type="term" value="C:host cell endoplasmic reticulum-Golgi intermediate compartment membrane"/>
    <property type="evidence" value="ECO:0007669"/>
    <property type="project" value="UniProtKB-SubCell"/>
</dbReference>
<protein>
    <recommendedName>
        <fullName evidence="9">39kDa core protein OPG130</fullName>
    </recommendedName>
</protein>